<dbReference type="SUPFAM" id="SSF75304">
    <property type="entry name" value="Amidase signature (AS) enzymes"/>
    <property type="match status" value="1"/>
</dbReference>
<sequence>MTVQAITSGRALPSEVVTVALERLDATEPDLRAWVRVDRAGALSTAREQDDRPADGLPLRGVPFGVKDIIDVRGTPTECGSPLRRDRIAGADAWVVARLRRAGAIPLGKTVTTEFAYFAPGPTRNPHDLTRTPGGSSSGSAAAVAAGVVPLALGSQTAGSLTRPAAFCGVAGFVAPVGSWPTAGITGLSHSLDSVGLITPTVADLRLVHDVLSQAPRPPASQATSGRPRLLVWTAAELGDVEEPMHAALARAAEGARAQGAAIEDLGWAARTPGLVEAHTTVMAYDSARALAEEARHPGLLSAALGELLAMGRRITDDDYRAALSAAARARADILEVLTDADAILGPAALGPAPHGLAATGTPVLSRPWQLLGLPVITVPGFTDDEGMPLGLQLIGHPDRVNRLFALGERLEELARETTPSAPGPATTVTNGQ</sequence>
<accession>A0A6G4V2B0</accession>
<dbReference type="InterPro" id="IPR023631">
    <property type="entry name" value="Amidase_dom"/>
</dbReference>
<evidence type="ECO:0000313" key="2">
    <source>
        <dbReference type="EMBL" id="NGO08065.1"/>
    </source>
</evidence>
<dbReference type="PANTHER" id="PTHR11895:SF151">
    <property type="entry name" value="GLUTAMYL-TRNA(GLN) AMIDOTRANSFERASE SUBUNIT A"/>
    <property type="match status" value="1"/>
</dbReference>
<dbReference type="PANTHER" id="PTHR11895">
    <property type="entry name" value="TRANSAMIDASE"/>
    <property type="match status" value="1"/>
</dbReference>
<proteinExistence type="predicted"/>
<keyword evidence="3" id="KW-1185">Reference proteome</keyword>
<dbReference type="InterPro" id="IPR000120">
    <property type="entry name" value="Amidase"/>
</dbReference>
<dbReference type="InterPro" id="IPR036928">
    <property type="entry name" value="AS_sf"/>
</dbReference>
<feature type="domain" description="Amidase" evidence="1">
    <location>
        <begin position="15"/>
        <end position="398"/>
    </location>
</feature>
<dbReference type="EMBL" id="JAAKZY010000024">
    <property type="protein sequence ID" value="NGO08065.1"/>
    <property type="molecule type" value="Genomic_DNA"/>
</dbReference>
<dbReference type="Proteomes" id="UP000472335">
    <property type="component" value="Unassembled WGS sequence"/>
</dbReference>
<dbReference type="GO" id="GO:0003824">
    <property type="term" value="F:catalytic activity"/>
    <property type="evidence" value="ECO:0007669"/>
    <property type="project" value="InterPro"/>
</dbReference>
<name>A0A6G4V2B0_9ACTN</name>
<reference evidence="2 3" key="1">
    <citation type="submission" date="2020-02" db="EMBL/GenBank/DDBJ databases">
        <title>Whole-genome analyses of novel actinobacteria.</title>
        <authorList>
            <person name="Sahin N."/>
            <person name="Gencbay T."/>
        </authorList>
    </citation>
    <scope>NUCLEOTIDE SEQUENCE [LARGE SCALE GENOMIC DNA]</scope>
    <source>
        <strain evidence="2 3">HC44</strain>
    </source>
</reference>
<dbReference type="Pfam" id="PF01425">
    <property type="entry name" value="Amidase"/>
    <property type="match status" value="1"/>
</dbReference>
<dbReference type="AlphaFoldDB" id="A0A6G4V2B0"/>
<protein>
    <submittedName>
        <fullName evidence="2">Amidase</fullName>
    </submittedName>
</protein>
<comment type="caution">
    <text evidence="2">The sequence shown here is derived from an EMBL/GenBank/DDBJ whole genome shotgun (WGS) entry which is preliminary data.</text>
</comment>
<evidence type="ECO:0000313" key="3">
    <source>
        <dbReference type="Proteomes" id="UP000472335"/>
    </source>
</evidence>
<evidence type="ECO:0000259" key="1">
    <source>
        <dbReference type="Pfam" id="PF01425"/>
    </source>
</evidence>
<organism evidence="2 3">
    <name type="scientific">Streptomyces scabichelini</name>
    <dbReference type="NCBI Taxonomy" id="2711217"/>
    <lineage>
        <taxon>Bacteria</taxon>
        <taxon>Bacillati</taxon>
        <taxon>Actinomycetota</taxon>
        <taxon>Actinomycetes</taxon>
        <taxon>Kitasatosporales</taxon>
        <taxon>Streptomycetaceae</taxon>
        <taxon>Streptomyces</taxon>
    </lineage>
</organism>
<gene>
    <name evidence="2" type="ORF">G5C60_10485</name>
</gene>
<dbReference type="Gene3D" id="3.90.1300.10">
    <property type="entry name" value="Amidase signature (AS) domain"/>
    <property type="match status" value="1"/>
</dbReference>